<evidence type="ECO:0000256" key="1">
    <source>
        <dbReference type="SAM" id="SignalP"/>
    </source>
</evidence>
<sequence>MKLSFPALTAASLAMCAIAVPAAAEPGDTATQSGTTSAEIIEPGAITRLDDLRFAAFASPTAAATMTITADGVVSATGEVATTMNAFTSPGGRGPARFRIQGTDNRAFVPFFPRSVTITNGTSTMMVDKMSDNIRGRAILDEDGRYIYQIGGTLNVNANQEPGNYRGEFTVTVLFN</sequence>
<comment type="caution">
    <text evidence="2">The sequence shown here is derived from an EMBL/GenBank/DDBJ whole genome shotgun (WGS) entry which is preliminary data.</text>
</comment>
<dbReference type="Pfam" id="PF14352">
    <property type="entry name" value="DUF4402"/>
    <property type="match status" value="1"/>
</dbReference>
<reference evidence="2 3" key="2">
    <citation type="submission" date="2020-02" db="EMBL/GenBank/DDBJ databases">
        <title>Erythrobacter dongmakensis sp. nov., isolated from a tidal mudflat.</title>
        <authorList>
            <person name="Kim I.S."/>
        </authorList>
    </citation>
    <scope>NUCLEOTIDE SEQUENCE [LARGE SCALE GENOMIC DNA]</scope>
    <source>
        <strain evidence="2 3">GH3-10</strain>
    </source>
</reference>
<accession>A0A844XAC4</accession>
<evidence type="ECO:0000313" key="2">
    <source>
        <dbReference type="EMBL" id="MWV26588.1"/>
    </source>
</evidence>
<feature type="signal peptide" evidence="1">
    <location>
        <begin position="1"/>
        <end position="24"/>
    </location>
</feature>
<proteinExistence type="predicted"/>
<feature type="chain" id="PRO_5032312143" evidence="1">
    <location>
        <begin position="25"/>
        <end position="176"/>
    </location>
</feature>
<keyword evidence="1" id="KW-0732">Signal</keyword>
<dbReference type="RefSeq" id="WP_160484264.1">
    <property type="nucleotide sequence ID" value="NZ_WUBR01000001.1"/>
</dbReference>
<protein>
    <submittedName>
        <fullName evidence="2">DUF4402 domain-containing protein</fullName>
    </submittedName>
</protein>
<dbReference type="Proteomes" id="UP000461409">
    <property type="component" value="Unassembled WGS sequence"/>
</dbReference>
<dbReference type="InterPro" id="IPR025514">
    <property type="entry name" value="DUF4402"/>
</dbReference>
<reference evidence="2 3" key="1">
    <citation type="submission" date="2019-12" db="EMBL/GenBank/DDBJ databases">
        <authorList>
            <person name="Lee S.D."/>
        </authorList>
    </citation>
    <scope>NUCLEOTIDE SEQUENCE [LARGE SCALE GENOMIC DNA]</scope>
    <source>
        <strain evidence="2 3">GH3-10</strain>
    </source>
</reference>
<gene>
    <name evidence="2" type="ORF">GRF63_01600</name>
</gene>
<dbReference type="AlphaFoldDB" id="A0A844XAC4"/>
<dbReference type="EMBL" id="WUBR01000001">
    <property type="protein sequence ID" value="MWV26588.1"/>
    <property type="molecule type" value="Genomic_DNA"/>
</dbReference>
<name>A0A844XAC4_9SPHN</name>
<evidence type="ECO:0000313" key="3">
    <source>
        <dbReference type="Proteomes" id="UP000461409"/>
    </source>
</evidence>
<organism evidence="2 3">
    <name type="scientific">Aurantiacibacter rhizosphaerae</name>
    <dbReference type="NCBI Taxonomy" id="2691582"/>
    <lineage>
        <taxon>Bacteria</taxon>
        <taxon>Pseudomonadati</taxon>
        <taxon>Pseudomonadota</taxon>
        <taxon>Alphaproteobacteria</taxon>
        <taxon>Sphingomonadales</taxon>
        <taxon>Erythrobacteraceae</taxon>
        <taxon>Aurantiacibacter</taxon>
    </lineage>
</organism>
<keyword evidence="3" id="KW-1185">Reference proteome</keyword>